<dbReference type="GO" id="GO:0000166">
    <property type="term" value="F:nucleotide binding"/>
    <property type="evidence" value="ECO:0007669"/>
    <property type="project" value="UniProtKB-KW"/>
</dbReference>
<keyword evidence="13 18" id="KW-0862">Zinc</keyword>
<dbReference type="FunFam" id="3.40.50.1970:FF:000007">
    <property type="entry name" value="Pentafunctional AROM polypeptide"/>
    <property type="match status" value="1"/>
</dbReference>
<dbReference type="GO" id="GO:0046872">
    <property type="term" value="F:metal ion binding"/>
    <property type="evidence" value="ECO:0007669"/>
    <property type="project" value="UniProtKB-KW"/>
</dbReference>
<evidence type="ECO:0000256" key="7">
    <source>
        <dbReference type="ARBA" id="ARBA00013031"/>
    </source>
</evidence>
<evidence type="ECO:0000256" key="18">
    <source>
        <dbReference type="HAMAP-Rule" id="MF_00110"/>
    </source>
</evidence>
<dbReference type="GO" id="GO:0005737">
    <property type="term" value="C:cytoplasm"/>
    <property type="evidence" value="ECO:0007669"/>
    <property type="project" value="UniProtKB-SubCell"/>
</dbReference>
<dbReference type="CDD" id="cd08195">
    <property type="entry name" value="DHQS"/>
    <property type="match status" value="1"/>
</dbReference>
<evidence type="ECO:0000256" key="14">
    <source>
        <dbReference type="ARBA" id="ARBA00023027"/>
    </source>
</evidence>
<evidence type="ECO:0000256" key="2">
    <source>
        <dbReference type="ARBA" id="ARBA00001911"/>
    </source>
</evidence>
<dbReference type="Gene3D" id="1.20.1090.10">
    <property type="entry name" value="Dehydroquinate synthase-like - alpha domain"/>
    <property type="match status" value="1"/>
</dbReference>
<keyword evidence="17 18" id="KW-0170">Cobalt</keyword>
<dbReference type="EMBL" id="WUUL01000001">
    <property type="protein sequence ID" value="MXQ52603.1"/>
    <property type="molecule type" value="Genomic_DNA"/>
</dbReference>
<reference evidence="21 22" key="1">
    <citation type="submission" date="2019-12" db="EMBL/GenBank/DDBJ databases">
        <title>Whole-genome analyses of novel actinobacteria.</title>
        <authorList>
            <person name="Sahin N."/>
            <person name="Saygin H."/>
        </authorList>
    </citation>
    <scope>NUCLEOTIDE SEQUENCE [LARGE SCALE GENOMIC DNA]</scope>
    <source>
        <strain evidence="21 22">KC615</strain>
    </source>
</reference>
<evidence type="ECO:0000256" key="12">
    <source>
        <dbReference type="ARBA" id="ARBA00022741"/>
    </source>
</evidence>
<protein>
    <recommendedName>
        <fullName evidence="8 18">3-dehydroquinate synthase</fullName>
        <shortName evidence="18">DHQS</shortName>
        <ecNumber evidence="7 18">4.2.3.4</ecNumber>
    </recommendedName>
</protein>
<feature type="binding site" evidence="18">
    <location>
        <begin position="143"/>
        <end position="144"/>
    </location>
    <ligand>
        <name>NAD(+)</name>
        <dbReference type="ChEBI" id="CHEBI:57540"/>
    </ligand>
</feature>
<dbReference type="EC" id="4.2.3.4" evidence="7 18"/>
<keyword evidence="12 18" id="KW-0547">Nucleotide-binding</keyword>
<feature type="binding site" evidence="18">
    <location>
        <position position="197"/>
    </location>
    <ligand>
        <name>Zn(2+)</name>
        <dbReference type="ChEBI" id="CHEBI:29105"/>
    </ligand>
</feature>
<evidence type="ECO:0000256" key="13">
    <source>
        <dbReference type="ARBA" id="ARBA00022833"/>
    </source>
</evidence>
<evidence type="ECO:0000259" key="20">
    <source>
        <dbReference type="Pfam" id="PF24621"/>
    </source>
</evidence>
<gene>
    <name evidence="18 21" type="primary">aroB</name>
    <name evidence="21" type="ORF">GSM42_02320</name>
</gene>
<dbReference type="InterPro" id="IPR050071">
    <property type="entry name" value="Dehydroquinate_synthase"/>
</dbReference>
<dbReference type="GO" id="GO:0003856">
    <property type="term" value="F:3-dehydroquinate synthase activity"/>
    <property type="evidence" value="ECO:0007669"/>
    <property type="project" value="UniProtKB-UniRule"/>
</dbReference>
<proteinExistence type="inferred from homology"/>
<name>A0A6I4VNJ3_9BACL</name>
<organism evidence="21 22">
    <name type="scientific">Shimazuella alba</name>
    <dbReference type="NCBI Taxonomy" id="2690964"/>
    <lineage>
        <taxon>Bacteria</taxon>
        <taxon>Bacillati</taxon>
        <taxon>Bacillota</taxon>
        <taxon>Bacilli</taxon>
        <taxon>Bacillales</taxon>
        <taxon>Thermoactinomycetaceae</taxon>
        <taxon>Shimazuella</taxon>
    </lineage>
</organism>
<keyword evidence="16 18" id="KW-0456">Lyase</keyword>
<dbReference type="InterPro" id="IPR030963">
    <property type="entry name" value="DHQ_synth_fam"/>
</dbReference>
<evidence type="ECO:0000259" key="19">
    <source>
        <dbReference type="Pfam" id="PF01761"/>
    </source>
</evidence>
<keyword evidence="9 18" id="KW-0963">Cytoplasm</keyword>
<evidence type="ECO:0000256" key="8">
    <source>
        <dbReference type="ARBA" id="ARBA00017684"/>
    </source>
</evidence>
<comment type="catalytic activity">
    <reaction evidence="1 18">
        <text>7-phospho-2-dehydro-3-deoxy-D-arabino-heptonate = 3-dehydroquinate + phosphate</text>
        <dbReference type="Rhea" id="RHEA:21968"/>
        <dbReference type="ChEBI" id="CHEBI:32364"/>
        <dbReference type="ChEBI" id="CHEBI:43474"/>
        <dbReference type="ChEBI" id="CHEBI:58394"/>
        <dbReference type="EC" id="4.2.3.4"/>
    </reaction>
</comment>
<dbReference type="GO" id="GO:0009423">
    <property type="term" value="P:chorismate biosynthetic process"/>
    <property type="evidence" value="ECO:0007669"/>
    <property type="project" value="UniProtKB-UniRule"/>
</dbReference>
<comment type="function">
    <text evidence="18">Catalyzes the conversion of 3-deoxy-D-arabino-heptulosonate 7-phosphate (DAHP) to dehydroquinate (DHQ).</text>
</comment>
<dbReference type="PANTHER" id="PTHR43622">
    <property type="entry name" value="3-DEHYDROQUINATE SYNTHASE"/>
    <property type="match status" value="1"/>
</dbReference>
<feature type="binding site" evidence="18">
    <location>
        <position position="155"/>
    </location>
    <ligand>
        <name>NAD(+)</name>
        <dbReference type="ChEBI" id="CHEBI:57540"/>
    </ligand>
</feature>
<dbReference type="PIRSF" id="PIRSF001455">
    <property type="entry name" value="DHQ_synth"/>
    <property type="match status" value="1"/>
</dbReference>
<evidence type="ECO:0000256" key="11">
    <source>
        <dbReference type="ARBA" id="ARBA00022723"/>
    </source>
</evidence>
<dbReference type="AlphaFoldDB" id="A0A6I4VNJ3"/>
<dbReference type="GO" id="GO:0009073">
    <property type="term" value="P:aromatic amino acid family biosynthetic process"/>
    <property type="evidence" value="ECO:0007669"/>
    <property type="project" value="UniProtKB-KW"/>
</dbReference>
<keyword evidence="14 18" id="KW-0520">NAD</keyword>
<dbReference type="UniPathway" id="UPA00053">
    <property type="reaction ID" value="UER00085"/>
</dbReference>
<feature type="binding site" evidence="18">
    <location>
        <begin position="119"/>
        <end position="123"/>
    </location>
    <ligand>
        <name>NAD(+)</name>
        <dbReference type="ChEBI" id="CHEBI:57540"/>
    </ligand>
</feature>
<dbReference type="GO" id="GO:0008652">
    <property type="term" value="P:amino acid biosynthetic process"/>
    <property type="evidence" value="ECO:0007669"/>
    <property type="project" value="UniProtKB-KW"/>
</dbReference>
<keyword evidence="22" id="KW-1185">Reference proteome</keyword>
<comment type="caution">
    <text evidence="18">Lacks conserved residue(s) required for the propagation of feature annotation.</text>
</comment>
<dbReference type="PANTHER" id="PTHR43622:SF7">
    <property type="entry name" value="3-DEHYDROQUINATE SYNTHASE, CHLOROPLASTIC"/>
    <property type="match status" value="1"/>
</dbReference>
<evidence type="ECO:0000256" key="17">
    <source>
        <dbReference type="ARBA" id="ARBA00023285"/>
    </source>
</evidence>
<comment type="cofactor">
    <cofactor evidence="18">
        <name>Co(2+)</name>
        <dbReference type="ChEBI" id="CHEBI:48828"/>
    </cofactor>
    <cofactor evidence="18">
        <name>Zn(2+)</name>
        <dbReference type="ChEBI" id="CHEBI:29105"/>
    </cofactor>
    <text evidence="18">Binds 1 divalent metal cation per subunit. Can use either Co(2+) or Zn(2+).</text>
</comment>
<evidence type="ECO:0000256" key="1">
    <source>
        <dbReference type="ARBA" id="ARBA00001393"/>
    </source>
</evidence>
<feature type="binding site" evidence="18">
    <location>
        <position position="260"/>
    </location>
    <ligand>
        <name>Zn(2+)</name>
        <dbReference type="ChEBI" id="CHEBI:29105"/>
    </ligand>
</feature>
<evidence type="ECO:0000256" key="6">
    <source>
        <dbReference type="ARBA" id="ARBA00005412"/>
    </source>
</evidence>
<evidence type="ECO:0000256" key="15">
    <source>
        <dbReference type="ARBA" id="ARBA00023141"/>
    </source>
</evidence>
<dbReference type="Proteomes" id="UP000430692">
    <property type="component" value="Unassembled WGS sequence"/>
</dbReference>
<evidence type="ECO:0000256" key="3">
    <source>
        <dbReference type="ARBA" id="ARBA00001947"/>
    </source>
</evidence>
<keyword evidence="10 18" id="KW-0028">Amino-acid biosynthesis</keyword>
<evidence type="ECO:0000256" key="16">
    <source>
        <dbReference type="ARBA" id="ARBA00023239"/>
    </source>
</evidence>
<dbReference type="Pfam" id="PF01761">
    <property type="entry name" value="DHQ_synthase"/>
    <property type="match status" value="1"/>
</dbReference>
<sequence length="376" mass="41505">MLTGKEQRGFKMRELRVQTKSRPYSVFVGIDLLTQLPILLLRHEVQTKQKLFLVTDSHVYPLYANGILGSLQAAGYDVHIAVIPAGEKSKSLETLDQLYSDAIKAGLDRSSVVLALGGGVVGDLAGFFAASFMRGIPFVQIPTTLLAHDSSIGGKVGINHKLGKNYMGAFHQPLFVLFDVKFLASLPERELVSGFAEVVKHAFIWDKQFVAWLEGNNKALMQRDLPILEEAIYQGCKVKISVVSDDERENGIRAILNYGHTIGHALESVSEYQFYTHGEAISIGMVGAAMLSVDVLDAPSSLIQDTETLLRKFSLPTRIENNWSDEALLQVMKRDKKAKLGNYTFVLSEEVGKTQVVNGISEAKIREVLQKLKRGG</sequence>
<evidence type="ECO:0000313" key="21">
    <source>
        <dbReference type="EMBL" id="MXQ52603.1"/>
    </source>
</evidence>
<feature type="domain" description="3-dehydroquinate synthase C-terminal" evidence="20">
    <location>
        <begin position="194"/>
        <end position="338"/>
    </location>
</feature>
<comment type="cofactor">
    <cofactor evidence="3">
        <name>Zn(2+)</name>
        <dbReference type="ChEBI" id="CHEBI:29105"/>
    </cofactor>
</comment>
<evidence type="ECO:0000313" key="22">
    <source>
        <dbReference type="Proteomes" id="UP000430692"/>
    </source>
</evidence>
<dbReference type="Pfam" id="PF24621">
    <property type="entry name" value="DHQS_C"/>
    <property type="match status" value="1"/>
</dbReference>
<keyword evidence="11 18" id="KW-0479">Metal-binding</keyword>
<comment type="cofactor">
    <cofactor evidence="2 18">
        <name>NAD(+)</name>
        <dbReference type="ChEBI" id="CHEBI:57540"/>
    </cofactor>
</comment>
<dbReference type="InterPro" id="IPR056179">
    <property type="entry name" value="DHQS_C"/>
</dbReference>
<dbReference type="SUPFAM" id="SSF56796">
    <property type="entry name" value="Dehydroquinate synthase-like"/>
    <property type="match status" value="1"/>
</dbReference>
<keyword evidence="15 18" id="KW-0057">Aromatic amino acid biosynthesis</keyword>
<comment type="subcellular location">
    <subcellularLocation>
        <location evidence="4 18">Cytoplasm</location>
    </subcellularLocation>
</comment>
<comment type="pathway">
    <text evidence="5 18">Metabolic intermediate biosynthesis; chorismate biosynthesis; chorismate from D-erythrose 4-phosphate and phosphoenolpyruvate: step 2/7.</text>
</comment>
<dbReference type="HAMAP" id="MF_00110">
    <property type="entry name" value="DHQ_synthase"/>
    <property type="match status" value="1"/>
</dbReference>
<dbReference type="InterPro" id="IPR030960">
    <property type="entry name" value="DHQS/DOIS_N"/>
</dbReference>
<feature type="domain" description="3-dehydroquinate synthase N-terminal" evidence="19">
    <location>
        <begin position="82"/>
        <end position="192"/>
    </location>
</feature>
<feature type="binding site" evidence="18">
    <location>
        <position position="277"/>
    </location>
    <ligand>
        <name>Zn(2+)</name>
        <dbReference type="ChEBI" id="CHEBI:29105"/>
    </ligand>
</feature>
<evidence type="ECO:0000256" key="9">
    <source>
        <dbReference type="ARBA" id="ARBA00022490"/>
    </source>
</evidence>
<evidence type="ECO:0000256" key="10">
    <source>
        <dbReference type="ARBA" id="ARBA00022605"/>
    </source>
</evidence>
<feature type="binding site" evidence="18">
    <location>
        <position position="164"/>
    </location>
    <ligand>
        <name>NAD(+)</name>
        <dbReference type="ChEBI" id="CHEBI:57540"/>
    </ligand>
</feature>
<accession>A0A6I4VNJ3</accession>
<evidence type="ECO:0000256" key="5">
    <source>
        <dbReference type="ARBA" id="ARBA00004661"/>
    </source>
</evidence>
<dbReference type="NCBIfam" id="TIGR01357">
    <property type="entry name" value="aroB"/>
    <property type="match status" value="1"/>
</dbReference>
<dbReference type="Gene3D" id="3.40.50.1970">
    <property type="match status" value="1"/>
</dbReference>
<comment type="similarity">
    <text evidence="6 18">Belongs to the sugar phosphate cyclases superfamily. Dehydroquinate synthase family.</text>
</comment>
<comment type="caution">
    <text evidence="21">The sequence shown here is derived from an EMBL/GenBank/DDBJ whole genome shotgun (WGS) entry which is preliminary data.</text>
</comment>
<evidence type="ECO:0000256" key="4">
    <source>
        <dbReference type="ARBA" id="ARBA00004496"/>
    </source>
</evidence>
<dbReference type="InterPro" id="IPR016037">
    <property type="entry name" value="DHQ_synth_AroB"/>
</dbReference>